<dbReference type="EMBL" id="JADNRY010000329">
    <property type="protein sequence ID" value="KAF9059058.1"/>
    <property type="molecule type" value="Genomic_DNA"/>
</dbReference>
<accession>A0A9P5TZ42</accession>
<comment type="caution">
    <text evidence="2">The sequence shown here is derived from an EMBL/GenBank/DDBJ whole genome shotgun (WGS) entry which is preliminary data.</text>
</comment>
<dbReference type="PANTHER" id="PTHR45348">
    <property type="entry name" value="HYPOTHETICAL OXIDOREDUCTASE (EUROFUNG)"/>
    <property type="match status" value="1"/>
</dbReference>
<name>A0A9P5TZ42_9AGAR</name>
<reference evidence="2" key="1">
    <citation type="submission" date="2020-11" db="EMBL/GenBank/DDBJ databases">
        <authorList>
            <consortium name="DOE Joint Genome Institute"/>
            <person name="Ahrendt S."/>
            <person name="Riley R."/>
            <person name="Andreopoulos W."/>
            <person name="Labutti K."/>
            <person name="Pangilinan J."/>
            <person name="Ruiz-Duenas F.J."/>
            <person name="Barrasa J.M."/>
            <person name="Sanchez-Garcia M."/>
            <person name="Camarero S."/>
            <person name="Miyauchi S."/>
            <person name="Serrano A."/>
            <person name="Linde D."/>
            <person name="Babiker R."/>
            <person name="Drula E."/>
            <person name="Ayuso-Fernandez I."/>
            <person name="Pacheco R."/>
            <person name="Padilla G."/>
            <person name="Ferreira P."/>
            <person name="Barriuso J."/>
            <person name="Kellner H."/>
            <person name="Castanera R."/>
            <person name="Alfaro M."/>
            <person name="Ramirez L."/>
            <person name="Pisabarro A.G."/>
            <person name="Kuo A."/>
            <person name="Tritt A."/>
            <person name="Lipzen A."/>
            <person name="He G."/>
            <person name="Yan M."/>
            <person name="Ng V."/>
            <person name="Cullen D."/>
            <person name="Martin F."/>
            <person name="Rosso M.-N."/>
            <person name="Henrissat B."/>
            <person name="Hibbett D."/>
            <person name="Martinez A.T."/>
            <person name="Grigoriev I.V."/>
        </authorList>
    </citation>
    <scope>NUCLEOTIDE SEQUENCE</scope>
    <source>
        <strain evidence="2">AH 40177</strain>
    </source>
</reference>
<dbReference type="Pfam" id="PF08240">
    <property type="entry name" value="ADH_N"/>
    <property type="match status" value="1"/>
</dbReference>
<dbReference type="InterPro" id="IPR013154">
    <property type="entry name" value="ADH-like_N"/>
</dbReference>
<keyword evidence="3" id="KW-1185">Reference proteome</keyword>
<dbReference type="InterPro" id="IPR047122">
    <property type="entry name" value="Trans-enoyl_RdTase-like"/>
</dbReference>
<evidence type="ECO:0000313" key="3">
    <source>
        <dbReference type="Proteomes" id="UP000772434"/>
    </source>
</evidence>
<protein>
    <recommendedName>
        <fullName evidence="1">Alcohol dehydrogenase-like N-terminal domain-containing protein</fullName>
    </recommendedName>
</protein>
<evidence type="ECO:0000313" key="2">
    <source>
        <dbReference type="EMBL" id="KAF9059058.1"/>
    </source>
</evidence>
<dbReference type="Gene3D" id="3.90.180.10">
    <property type="entry name" value="Medium-chain alcohol dehydrogenases, catalytic domain"/>
    <property type="match status" value="2"/>
</dbReference>
<dbReference type="GO" id="GO:0016651">
    <property type="term" value="F:oxidoreductase activity, acting on NAD(P)H"/>
    <property type="evidence" value="ECO:0007669"/>
    <property type="project" value="InterPro"/>
</dbReference>
<gene>
    <name evidence="2" type="ORF">BDP27DRAFT_1371897</name>
</gene>
<dbReference type="OrthoDB" id="10257049at2759"/>
<organism evidence="2 3">
    <name type="scientific">Rhodocollybia butyracea</name>
    <dbReference type="NCBI Taxonomy" id="206335"/>
    <lineage>
        <taxon>Eukaryota</taxon>
        <taxon>Fungi</taxon>
        <taxon>Dikarya</taxon>
        <taxon>Basidiomycota</taxon>
        <taxon>Agaricomycotina</taxon>
        <taxon>Agaricomycetes</taxon>
        <taxon>Agaricomycetidae</taxon>
        <taxon>Agaricales</taxon>
        <taxon>Marasmiineae</taxon>
        <taxon>Omphalotaceae</taxon>
        <taxon>Rhodocollybia</taxon>
    </lineage>
</organism>
<dbReference type="InterPro" id="IPR011032">
    <property type="entry name" value="GroES-like_sf"/>
</dbReference>
<dbReference type="Proteomes" id="UP000772434">
    <property type="component" value="Unassembled WGS sequence"/>
</dbReference>
<evidence type="ECO:0000259" key="1">
    <source>
        <dbReference type="Pfam" id="PF08240"/>
    </source>
</evidence>
<feature type="domain" description="Alcohol dehydrogenase-like N-terminal" evidence="1">
    <location>
        <begin position="26"/>
        <end position="69"/>
    </location>
</feature>
<proteinExistence type="predicted"/>
<dbReference type="Gene3D" id="3.40.50.720">
    <property type="entry name" value="NAD(P)-binding Rossmann-like Domain"/>
    <property type="match status" value="1"/>
</dbReference>
<dbReference type="AlphaFoldDB" id="A0A9P5TZ42"/>
<dbReference type="SUPFAM" id="SSF50129">
    <property type="entry name" value="GroES-like"/>
    <property type="match status" value="1"/>
</dbReference>
<sequence length="179" mass="19724">MKALITTGDGQLEIKTIELPLLTECDLLIKVHSCAQNPNDWKTVALHKKGGNILGCDFSGVVVKIGEKVPVDLHWVSKSIGDGGGKIAVLLPARNRNPEIEMEFILAYLIFGKPITFPFVFESRPDHYENAVQYGALMTKVLAELPIQTVAMKLYPNGLASIPEGLRYMQNRNASITFS</sequence>